<dbReference type="EMBL" id="QRUB01000003">
    <property type="protein sequence ID" value="RGR28788.1"/>
    <property type="molecule type" value="Genomic_DNA"/>
</dbReference>
<dbReference type="EMBL" id="QRPN01000001">
    <property type="protein sequence ID" value="RHM22698.1"/>
    <property type="molecule type" value="Genomic_DNA"/>
</dbReference>
<evidence type="ECO:0000313" key="3">
    <source>
        <dbReference type="EMBL" id="KAB5284138.1"/>
    </source>
</evidence>
<dbReference type="Pfam" id="PF07396">
    <property type="entry name" value="Porin_O_P"/>
    <property type="match status" value="1"/>
</dbReference>
<dbReference type="EMBL" id="LRGC01000002">
    <property type="protein sequence ID" value="KWR57189.1"/>
    <property type="molecule type" value="Genomic_DNA"/>
</dbReference>
<dbReference type="EMBL" id="WCLP01000003">
    <property type="protein sequence ID" value="KAB5284138.1"/>
    <property type="molecule type" value="Genomic_DNA"/>
</dbReference>
<evidence type="ECO:0000313" key="12">
    <source>
        <dbReference type="EMBL" id="RHM22698.1"/>
    </source>
</evidence>
<evidence type="ECO:0000313" key="4">
    <source>
        <dbReference type="EMBL" id="KAB5330665.1"/>
    </source>
</evidence>
<dbReference type="Proteomes" id="UP000284777">
    <property type="component" value="Unassembled WGS sequence"/>
</dbReference>
<reference evidence="21 22" key="4">
    <citation type="journal article" date="2019" name="Nat. Med.">
        <title>A library of human gut bacterial isolates paired with longitudinal multiomics data enables mechanistic microbiome research.</title>
        <authorList>
            <person name="Poyet M."/>
            <person name="Groussin M."/>
            <person name="Gibbons S.M."/>
            <person name="Avila-Pacheco J."/>
            <person name="Jiang X."/>
            <person name="Kearney S.M."/>
            <person name="Perrotta A.R."/>
            <person name="Berdy B."/>
            <person name="Zhao S."/>
            <person name="Lieberman T.D."/>
            <person name="Swanson P.K."/>
            <person name="Smith M."/>
            <person name="Roesemann S."/>
            <person name="Alexander J.E."/>
            <person name="Rich S.A."/>
            <person name="Livny J."/>
            <person name="Vlamakis H."/>
            <person name="Clish C."/>
            <person name="Bullock K."/>
            <person name="Deik A."/>
            <person name="Scott J."/>
            <person name="Pierce K.A."/>
            <person name="Xavier R.J."/>
            <person name="Alm E.J."/>
        </authorList>
    </citation>
    <scope>NUCLEOTIDE SEQUENCE [LARGE SCALE GENOMIC DNA]</scope>
    <source>
        <strain evidence="3 22">BIOML-A17</strain>
        <strain evidence="4 21">BIOML-A2</strain>
    </source>
</reference>
<evidence type="ECO:0000313" key="17">
    <source>
        <dbReference type="Proteomes" id="UP000284161"/>
    </source>
</evidence>
<dbReference type="Proteomes" id="UP000261223">
    <property type="component" value="Unassembled WGS sequence"/>
</dbReference>
<dbReference type="InterPro" id="IPR033900">
    <property type="entry name" value="Gram_neg_porin_domain"/>
</dbReference>
<evidence type="ECO:0000313" key="21">
    <source>
        <dbReference type="Proteomes" id="UP000431177"/>
    </source>
</evidence>
<dbReference type="Proteomes" id="UP000283762">
    <property type="component" value="Unassembled WGS sequence"/>
</dbReference>
<dbReference type="SUPFAM" id="SSF56935">
    <property type="entry name" value="Porins"/>
    <property type="match status" value="1"/>
</dbReference>
<sequence precursor="true">MKRILLSCLLLLSIHTLKAQDTRLNNVVNTLKERITLAGYAQVGYTYDDAGEKASNTFDLKRAIFMARGKITDKWSCYFMYSFANTGKILEAYTEYRFLPQLTARIGQFKTMYTIENPMSPCFVELINCYSQAVNYLAGINGSDPLYGSNSGRDMGILIYGDLFKKKLSYNLAVMNGQGINLKDKNNQKDIVGSLMVHPLDWLSVGGSFVKGKGCAVAASSVNPDIAIGDSYTRNRWSAGATIQTKPVSLRTEYLAGKDGHVKSDGYYATASVHVLPKFDIVASYDYFNKDKAQDYKQSNYVAGVQWWFYPKCRLQAQYTYCDPHKGENSNLLQAQLQVRF</sequence>
<evidence type="ECO:0000313" key="7">
    <source>
        <dbReference type="EMBL" id="RGR28788.1"/>
    </source>
</evidence>
<organism evidence="5 13">
    <name type="scientific">Bacteroides stercoris</name>
    <dbReference type="NCBI Taxonomy" id="46506"/>
    <lineage>
        <taxon>Bacteria</taxon>
        <taxon>Pseudomonadati</taxon>
        <taxon>Bacteroidota</taxon>
        <taxon>Bacteroidia</taxon>
        <taxon>Bacteroidales</taxon>
        <taxon>Bacteroidaceae</taxon>
        <taxon>Bacteroides</taxon>
    </lineage>
</organism>
<feature type="chain" id="PRO_5036004516" evidence="1">
    <location>
        <begin position="20"/>
        <end position="341"/>
    </location>
</feature>
<dbReference type="Proteomes" id="UP000440773">
    <property type="component" value="Unassembled WGS sequence"/>
</dbReference>
<evidence type="ECO:0000313" key="9">
    <source>
        <dbReference type="EMBL" id="RHB33263.1"/>
    </source>
</evidence>
<reference evidence="5 13" key="1">
    <citation type="journal article" date="2016" name="BMC Genomics">
        <title>Type VI secretion systems of human gut Bacteroidales segregate into three genetic architectures, two of which are contained on mobile genetic elements.</title>
        <authorList>
            <person name="Coyne M.J."/>
            <person name="Roelofs K.G."/>
            <person name="Comstock L.E."/>
        </authorList>
    </citation>
    <scope>NUCLEOTIDE SEQUENCE [LARGE SCALE GENOMIC DNA]</scope>
    <source>
        <strain evidence="5 13">CL09T03C01</strain>
    </source>
</reference>
<dbReference type="EMBL" id="QSBD01000001">
    <property type="protein sequence ID" value="RGX00729.1"/>
    <property type="molecule type" value="Genomic_DNA"/>
</dbReference>
<name>A0A125MGH1_BACSE</name>
<dbReference type="Gene3D" id="2.40.160.10">
    <property type="entry name" value="Porin"/>
    <property type="match status" value="1"/>
</dbReference>
<comment type="caution">
    <text evidence="5">The sequence shown here is derived from an EMBL/GenBank/DDBJ whole genome shotgun (WGS) entry which is preliminary data.</text>
</comment>
<evidence type="ECO:0000313" key="5">
    <source>
        <dbReference type="EMBL" id="KWR57189.1"/>
    </source>
</evidence>
<evidence type="ECO:0000313" key="6">
    <source>
        <dbReference type="EMBL" id="RGM15861.1"/>
    </source>
</evidence>
<dbReference type="EMBL" id="QSGN01000002">
    <property type="protein sequence ID" value="RHB33263.1"/>
    <property type="molecule type" value="Genomic_DNA"/>
</dbReference>
<dbReference type="Proteomes" id="UP000056419">
    <property type="component" value="Unassembled WGS sequence"/>
</dbReference>
<evidence type="ECO:0000259" key="2">
    <source>
        <dbReference type="Pfam" id="PF13609"/>
    </source>
</evidence>
<dbReference type="Proteomes" id="UP000285305">
    <property type="component" value="Unassembled WGS sequence"/>
</dbReference>
<evidence type="ECO:0000313" key="14">
    <source>
        <dbReference type="Proteomes" id="UP000261223"/>
    </source>
</evidence>
<evidence type="ECO:0000313" key="16">
    <source>
        <dbReference type="Proteomes" id="UP000283762"/>
    </source>
</evidence>
<reference evidence="14 15" key="3">
    <citation type="submission" date="2018-08" db="EMBL/GenBank/DDBJ databases">
        <title>A genome reference for cultivated species of the human gut microbiota.</title>
        <authorList>
            <person name="Zou Y."/>
            <person name="Xue W."/>
            <person name="Luo G."/>
        </authorList>
    </citation>
    <scope>NUCLEOTIDE SEQUENCE [LARGE SCALE GENOMIC DNA]</scope>
    <source>
        <strain evidence="8 19">AF05-4</strain>
        <strain evidence="7 17">AF25-6</strain>
        <strain evidence="12 18">AF35-20</strain>
        <strain evidence="11 16">AM25-16</strain>
        <strain evidence="10 20">AM36-9BH</strain>
        <strain evidence="9 15">AM40-34</strain>
        <strain evidence="6 14">TF03-6</strain>
    </source>
</reference>
<proteinExistence type="predicted"/>
<keyword evidence="1" id="KW-0732">Signal</keyword>
<gene>
    <name evidence="5" type="ORF">AA415_00646</name>
    <name evidence="11" type="ORF">DW668_02450</name>
    <name evidence="10" type="ORF">DW853_14415</name>
    <name evidence="9" type="ORF">DW889_01485</name>
    <name evidence="8" type="ORF">DWV41_02055</name>
    <name evidence="7" type="ORF">DWY58_05875</name>
    <name evidence="12" type="ORF">DWZ78_00045</name>
    <name evidence="6" type="ORF">DXC34_01995</name>
    <name evidence="4" type="ORF">F9950_00965</name>
    <name evidence="3" type="ORF">F9962_01855</name>
</gene>
<dbReference type="Pfam" id="PF13609">
    <property type="entry name" value="Porin_4"/>
    <property type="match status" value="1"/>
</dbReference>
<dbReference type="STRING" id="46506.AA415_00646"/>
<dbReference type="Proteomes" id="UP000283482">
    <property type="component" value="Unassembled WGS sequence"/>
</dbReference>
<dbReference type="RefSeq" id="WP_016661430.1">
    <property type="nucleotide sequence ID" value="NZ_AP031449.1"/>
</dbReference>
<dbReference type="PATRIC" id="fig|46506.5.peg.692"/>
<dbReference type="InterPro" id="IPR010870">
    <property type="entry name" value="Porin_O/P"/>
</dbReference>
<evidence type="ECO:0000313" key="8">
    <source>
        <dbReference type="EMBL" id="RGX00729.1"/>
    </source>
</evidence>
<evidence type="ECO:0000313" key="18">
    <source>
        <dbReference type="Proteomes" id="UP000284604"/>
    </source>
</evidence>
<keyword evidence="13" id="KW-1185">Reference proteome</keyword>
<accession>A0A125MGH1</accession>
<evidence type="ECO:0000313" key="19">
    <source>
        <dbReference type="Proteomes" id="UP000284777"/>
    </source>
</evidence>
<evidence type="ECO:0000313" key="22">
    <source>
        <dbReference type="Proteomes" id="UP000440773"/>
    </source>
</evidence>
<dbReference type="EMBL" id="WCLA01000001">
    <property type="protein sequence ID" value="KAB5330665.1"/>
    <property type="molecule type" value="Genomic_DNA"/>
</dbReference>
<dbReference type="EMBL" id="QSHQ01000036">
    <property type="protein sequence ID" value="RHC26810.1"/>
    <property type="molecule type" value="Genomic_DNA"/>
</dbReference>
<feature type="signal peptide" evidence="1">
    <location>
        <begin position="1"/>
        <end position="19"/>
    </location>
</feature>
<dbReference type="Proteomes" id="UP000431177">
    <property type="component" value="Unassembled WGS sequence"/>
</dbReference>
<dbReference type="Proteomes" id="UP000284161">
    <property type="component" value="Unassembled WGS sequence"/>
</dbReference>
<evidence type="ECO:0000313" key="20">
    <source>
        <dbReference type="Proteomes" id="UP000285305"/>
    </source>
</evidence>
<dbReference type="AlphaFoldDB" id="A0A125MGH1"/>
<feature type="domain" description="Porin" evidence="2">
    <location>
        <begin position="152"/>
        <end position="321"/>
    </location>
</feature>
<reference evidence="5" key="2">
    <citation type="submission" date="2016-01" db="EMBL/GenBank/DDBJ databases">
        <authorList>
            <person name="McClelland M."/>
            <person name="Jain A."/>
            <person name="Saraogi P."/>
            <person name="Mendelson R."/>
            <person name="Westerman R."/>
            <person name="SanMiguel P."/>
            <person name="Csonka L."/>
        </authorList>
    </citation>
    <scope>NUCLEOTIDE SEQUENCE</scope>
    <source>
        <strain evidence="5">CL09T03C01</strain>
    </source>
</reference>
<protein>
    <submittedName>
        <fullName evidence="3 5">Porin</fullName>
    </submittedName>
</protein>
<evidence type="ECO:0000313" key="10">
    <source>
        <dbReference type="EMBL" id="RHC26810.1"/>
    </source>
</evidence>
<evidence type="ECO:0000313" key="11">
    <source>
        <dbReference type="EMBL" id="RHF77835.1"/>
    </source>
</evidence>
<evidence type="ECO:0000313" key="13">
    <source>
        <dbReference type="Proteomes" id="UP000056419"/>
    </source>
</evidence>
<dbReference type="EMBL" id="QSSV01000002">
    <property type="protein sequence ID" value="RGM15861.1"/>
    <property type="molecule type" value="Genomic_DNA"/>
</dbReference>
<dbReference type="InterPro" id="IPR023614">
    <property type="entry name" value="Porin_dom_sf"/>
</dbReference>
<dbReference type="EMBL" id="QRHJ01000004">
    <property type="protein sequence ID" value="RHF77835.1"/>
    <property type="molecule type" value="Genomic_DNA"/>
</dbReference>
<dbReference type="Proteomes" id="UP000284604">
    <property type="component" value="Unassembled WGS sequence"/>
</dbReference>
<evidence type="ECO:0000256" key="1">
    <source>
        <dbReference type="SAM" id="SignalP"/>
    </source>
</evidence>
<evidence type="ECO:0000313" key="15">
    <source>
        <dbReference type="Proteomes" id="UP000283482"/>
    </source>
</evidence>